<protein>
    <submittedName>
        <fullName evidence="1">Uncharacterized protein</fullName>
    </submittedName>
</protein>
<accession>A0A2P2P9A6</accession>
<evidence type="ECO:0000313" key="1">
    <source>
        <dbReference type="EMBL" id="MBX51346.1"/>
    </source>
</evidence>
<name>A0A2P2P9A6_RHIMU</name>
<dbReference type="EMBL" id="GGEC01070862">
    <property type="protein sequence ID" value="MBX51346.1"/>
    <property type="molecule type" value="Transcribed_RNA"/>
</dbReference>
<reference evidence="1" key="1">
    <citation type="submission" date="2018-02" db="EMBL/GenBank/DDBJ databases">
        <title>Rhizophora mucronata_Transcriptome.</title>
        <authorList>
            <person name="Meera S.P."/>
            <person name="Sreeshan A."/>
            <person name="Augustine A."/>
        </authorList>
    </citation>
    <scope>NUCLEOTIDE SEQUENCE</scope>
    <source>
        <tissue evidence="1">Leaf</tissue>
    </source>
</reference>
<organism evidence="1">
    <name type="scientific">Rhizophora mucronata</name>
    <name type="common">Asiatic mangrove</name>
    <dbReference type="NCBI Taxonomy" id="61149"/>
    <lineage>
        <taxon>Eukaryota</taxon>
        <taxon>Viridiplantae</taxon>
        <taxon>Streptophyta</taxon>
        <taxon>Embryophyta</taxon>
        <taxon>Tracheophyta</taxon>
        <taxon>Spermatophyta</taxon>
        <taxon>Magnoliopsida</taxon>
        <taxon>eudicotyledons</taxon>
        <taxon>Gunneridae</taxon>
        <taxon>Pentapetalae</taxon>
        <taxon>rosids</taxon>
        <taxon>fabids</taxon>
        <taxon>Malpighiales</taxon>
        <taxon>Rhizophoraceae</taxon>
        <taxon>Rhizophora</taxon>
    </lineage>
</organism>
<proteinExistence type="predicted"/>
<dbReference type="AlphaFoldDB" id="A0A2P2P9A6"/>
<sequence length="36" mass="4237">MNPYSHLFNLMLPDTITMKIKCMKNHMKTAIIKNTN</sequence>